<evidence type="ECO:0000256" key="1">
    <source>
        <dbReference type="SAM" id="MobiDB-lite"/>
    </source>
</evidence>
<organism evidence="2 3">
    <name type="scientific">Hydnomerulius pinastri MD-312</name>
    <dbReference type="NCBI Taxonomy" id="994086"/>
    <lineage>
        <taxon>Eukaryota</taxon>
        <taxon>Fungi</taxon>
        <taxon>Dikarya</taxon>
        <taxon>Basidiomycota</taxon>
        <taxon>Agaricomycotina</taxon>
        <taxon>Agaricomycetes</taxon>
        <taxon>Agaricomycetidae</taxon>
        <taxon>Boletales</taxon>
        <taxon>Boletales incertae sedis</taxon>
        <taxon>Leucogyrophana</taxon>
    </lineage>
</organism>
<dbReference type="Proteomes" id="UP000053820">
    <property type="component" value="Unassembled WGS sequence"/>
</dbReference>
<dbReference type="AlphaFoldDB" id="A0A0C9WC63"/>
<gene>
    <name evidence="2" type="ORF">HYDPIDRAFT_115260</name>
</gene>
<proteinExistence type="predicted"/>
<reference evidence="2 3" key="1">
    <citation type="submission" date="2014-04" db="EMBL/GenBank/DDBJ databases">
        <title>Evolutionary Origins and Diversification of the Mycorrhizal Mutualists.</title>
        <authorList>
            <consortium name="DOE Joint Genome Institute"/>
            <consortium name="Mycorrhizal Genomics Consortium"/>
            <person name="Kohler A."/>
            <person name="Kuo A."/>
            <person name="Nagy L.G."/>
            <person name="Floudas D."/>
            <person name="Copeland A."/>
            <person name="Barry K.W."/>
            <person name="Cichocki N."/>
            <person name="Veneault-Fourrey C."/>
            <person name="LaButti K."/>
            <person name="Lindquist E.A."/>
            <person name="Lipzen A."/>
            <person name="Lundell T."/>
            <person name="Morin E."/>
            <person name="Murat C."/>
            <person name="Riley R."/>
            <person name="Ohm R."/>
            <person name="Sun H."/>
            <person name="Tunlid A."/>
            <person name="Henrissat B."/>
            <person name="Grigoriev I.V."/>
            <person name="Hibbett D.S."/>
            <person name="Martin F."/>
        </authorList>
    </citation>
    <scope>NUCLEOTIDE SEQUENCE [LARGE SCALE GENOMIC DNA]</scope>
    <source>
        <strain evidence="2 3">MD-312</strain>
    </source>
</reference>
<dbReference type="HOGENOM" id="CLU_3032627_0_0_1"/>
<sequence>MGARCVISPSAAGFRTTDLRNDSFVIAMPATSGSQLCTPSPVGHPISAAEVEKTK</sequence>
<keyword evidence="3" id="KW-1185">Reference proteome</keyword>
<dbReference type="EMBL" id="KN839859">
    <property type="protein sequence ID" value="KIJ61806.1"/>
    <property type="molecule type" value="Genomic_DNA"/>
</dbReference>
<evidence type="ECO:0000313" key="2">
    <source>
        <dbReference type="EMBL" id="KIJ61806.1"/>
    </source>
</evidence>
<name>A0A0C9WC63_9AGAM</name>
<accession>A0A0C9WC63</accession>
<protein>
    <submittedName>
        <fullName evidence="2">Uncharacterized protein</fullName>
    </submittedName>
</protein>
<evidence type="ECO:0000313" key="3">
    <source>
        <dbReference type="Proteomes" id="UP000053820"/>
    </source>
</evidence>
<feature type="region of interest" description="Disordered" evidence="1">
    <location>
        <begin position="36"/>
        <end position="55"/>
    </location>
</feature>